<dbReference type="PANTHER" id="PTHR48475">
    <property type="entry name" value="RIBONUCLEASE H"/>
    <property type="match status" value="1"/>
</dbReference>
<dbReference type="Pfam" id="PF13456">
    <property type="entry name" value="RVT_3"/>
    <property type="match status" value="1"/>
</dbReference>
<dbReference type="RefSeq" id="XP_071901002.1">
    <property type="nucleotide sequence ID" value="XM_072044901.1"/>
</dbReference>
<evidence type="ECO:0000313" key="3">
    <source>
        <dbReference type="RefSeq" id="XP_071901002.1"/>
    </source>
</evidence>
<keyword evidence="2" id="KW-1185">Reference proteome</keyword>
<dbReference type="InterPro" id="IPR036397">
    <property type="entry name" value="RNaseH_sf"/>
</dbReference>
<dbReference type="Gene3D" id="1.10.340.70">
    <property type="match status" value="1"/>
</dbReference>
<sequence length="296" mass="33620">MYVDGASSKEGCGAGLLLISPTGEELAYALRFDFRASNNESEYEALIAGMEMARTLGAESIKVYSDSQLIVNQVGGSYEVKEEPLRKYVARAHELRGHFKQFNLEQIPRSQNKRVDALSKLASTSLSTPNREILMEIVKSRAYEQLDATVIQVVNSWMDPIVQYLTREELPPSRTEARKVLLKSQRYVLTKGVLYRKSYLQPWLKCVTPEEGSYVLRELHEGICGNHVGPRVLAKNGMLSGYYWPTIFRDSVELVARYKSCQLHAPLHHTPTQEMIPLHSPWPFFQWGIDLLGPFP</sequence>
<proteinExistence type="predicted"/>
<name>A0ABM4U138_COFAR</name>
<feature type="domain" description="RNase H type-1" evidence="1">
    <location>
        <begin position="1"/>
        <end position="124"/>
    </location>
</feature>
<gene>
    <name evidence="3" type="primary">LOC140004757</name>
</gene>
<dbReference type="CDD" id="cd09279">
    <property type="entry name" value="RNase_HI_like"/>
    <property type="match status" value="1"/>
</dbReference>
<dbReference type="PROSITE" id="PS50879">
    <property type="entry name" value="RNASE_H_1"/>
    <property type="match status" value="1"/>
</dbReference>
<dbReference type="Gene3D" id="3.30.420.10">
    <property type="entry name" value="Ribonuclease H-like superfamily/Ribonuclease H"/>
    <property type="match status" value="1"/>
</dbReference>
<reference evidence="3" key="1">
    <citation type="submission" date="2025-08" db="UniProtKB">
        <authorList>
            <consortium name="RefSeq"/>
        </authorList>
    </citation>
    <scope>IDENTIFICATION</scope>
    <source>
        <tissue evidence="3">Leaves</tissue>
    </source>
</reference>
<dbReference type="SUPFAM" id="SSF53098">
    <property type="entry name" value="Ribonuclease H-like"/>
    <property type="match status" value="1"/>
</dbReference>
<evidence type="ECO:0000313" key="2">
    <source>
        <dbReference type="Proteomes" id="UP001652660"/>
    </source>
</evidence>
<dbReference type="InterPro" id="IPR002156">
    <property type="entry name" value="RNaseH_domain"/>
</dbReference>
<protein>
    <recommendedName>
        <fullName evidence="1">RNase H type-1 domain-containing protein</fullName>
    </recommendedName>
</protein>
<accession>A0ABM4U138</accession>
<dbReference type="PANTHER" id="PTHR48475:SF2">
    <property type="entry name" value="RIBONUCLEASE H"/>
    <property type="match status" value="1"/>
</dbReference>
<dbReference type="Proteomes" id="UP001652660">
    <property type="component" value="Chromosome 4c"/>
</dbReference>
<dbReference type="InterPro" id="IPR012337">
    <property type="entry name" value="RNaseH-like_sf"/>
</dbReference>
<evidence type="ECO:0000259" key="1">
    <source>
        <dbReference type="PROSITE" id="PS50879"/>
    </source>
</evidence>
<organism evidence="2 3">
    <name type="scientific">Coffea arabica</name>
    <name type="common">Arabian coffee</name>
    <dbReference type="NCBI Taxonomy" id="13443"/>
    <lineage>
        <taxon>Eukaryota</taxon>
        <taxon>Viridiplantae</taxon>
        <taxon>Streptophyta</taxon>
        <taxon>Embryophyta</taxon>
        <taxon>Tracheophyta</taxon>
        <taxon>Spermatophyta</taxon>
        <taxon>Magnoliopsida</taxon>
        <taxon>eudicotyledons</taxon>
        <taxon>Gunneridae</taxon>
        <taxon>Pentapetalae</taxon>
        <taxon>asterids</taxon>
        <taxon>lamiids</taxon>
        <taxon>Gentianales</taxon>
        <taxon>Rubiaceae</taxon>
        <taxon>Ixoroideae</taxon>
        <taxon>Gardenieae complex</taxon>
        <taxon>Bertiereae - Coffeeae clade</taxon>
        <taxon>Coffeeae</taxon>
        <taxon>Coffea</taxon>
    </lineage>
</organism>
<dbReference type="GeneID" id="140004757"/>